<dbReference type="RefSeq" id="WP_378517557.1">
    <property type="nucleotide sequence ID" value="NZ_CBCSDI010000007.1"/>
</dbReference>
<protein>
    <submittedName>
        <fullName evidence="5">ABC transporter ATP-binding protein</fullName>
    </submittedName>
</protein>
<dbReference type="Gene3D" id="3.40.50.300">
    <property type="entry name" value="P-loop containing nucleotide triphosphate hydrolases"/>
    <property type="match status" value="1"/>
</dbReference>
<evidence type="ECO:0000313" key="6">
    <source>
        <dbReference type="Proteomes" id="UP001589698"/>
    </source>
</evidence>
<dbReference type="PROSITE" id="PS00211">
    <property type="entry name" value="ABC_TRANSPORTER_1"/>
    <property type="match status" value="1"/>
</dbReference>
<keyword evidence="1" id="KW-0813">Transport</keyword>
<gene>
    <name evidence="5" type="ORF">ACFFJG_05310</name>
</gene>
<keyword evidence="6" id="KW-1185">Reference proteome</keyword>
<dbReference type="PANTHER" id="PTHR42781">
    <property type="entry name" value="SPERMIDINE/PUTRESCINE IMPORT ATP-BINDING PROTEIN POTA"/>
    <property type="match status" value="1"/>
</dbReference>
<reference evidence="5 6" key="1">
    <citation type="submission" date="2024-09" db="EMBL/GenBank/DDBJ databases">
        <authorList>
            <person name="Sun Q."/>
            <person name="Mori K."/>
        </authorList>
    </citation>
    <scope>NUCLEOTIDE SEQUENCE [LARGE SCALE GENOMIC DNA]</scope>
    <source>
        <strain evidence="5 6">CCM 8654</strain>
    </source>
</reference>
<evidence type="ECO:0000259" key="4">
    <source>
        <dbReference type="PROSITE" id="PS50893"/>
    </source>
</evidence>
<name>A0ABV6DYT4_9ACTN</name>
<dbReference type="Pfam" id="PF08402">
    <property type="entry name" value="TOBE_2"/>
    <property type="match status" value="1"/>
</dbReference>
<dbReference type="InterPro" id="IPR013611">
    <property type="entry name" value="Transp-assoc_OB_typ2"/>
</dbReference>
<dbReference type="InterPro" id="IPR017871">
    <property type="entry name" value="ABC_transporter-like_CS"/>
</dbReference>
<dbReference type="InterPro" id="IPR003593">
    <property type="entry name" value="AAA+_ATPase"/>
</dbReference>
<feature type="domain" description="ABC transporter" evidence="4">
    <location>
        <begin position="16"/>
        <end position="246"/>
    </location>
</feature>
<dbReference type="PANTHER" id="PTHR42781:SF4">
    <property type="entry name" value="SPERMIDINE_PUTRESCINE IMPORT ATP-BINDING PROTEIN POTA"/>
    <property type="match status" value="1"/>
</dbReference>
<comment type="caution">
    <text evidence="5">The sequence shown here is derived from an EMBL/GenBank/DDBJ whole genome shotgun (WGS) entry which is preliminary data.</text>
</comment>
<accession>A0ABV6DYT4</accession>
<keyword evidence="3 5" id="KW-0067">ATP-binding</keyword>
<dbReference type="SUPFAM" id="SSF52540">
    <property type="entry name" value="P-loop containing nucleoside triphosphate hydrolases"/>
    <property type="match status" value="1"/>
</dbReference>
<evidence type="ECO:0000256" key="2">
    <source>
        <dbReference type="ARBA" id="ARBA00022741"/>
    </source>
</evidence>
<dbReference type="InterPro" id="IPR003439">
    <property type="entry name" value="ABC_transporter-like_ATP-bd"/>
</dbReference>
<dbReference type="EMBL" id="JBHLXH010000001">
    <property type="protein sequence ID" value="MFC0221890.1"/>
    <property type="molecule type" value="Genomic_DNA"/>
</dbReference>
<dbReference type="GO" id="GO:0005524">
    <property type="term" value="F:ATP binding"/>
    <property type="evidence" value="ECO:0007669"/>
    <property type="project" value="UniProtKB-KW"/>
</dbReference>
<keyword evidence="2" id="KW-0547">Nucleotide-binding</keyword>
<proteinExistence type="predicted"/>
<dbReference type="PROSITE" id="PS50893">
    <property type="entry name" value="ABC_TRANSPORTER_2"/>
    <property type="match status" value="1"/>
</dbReference>
<evidence type="ECO:0000313" key="5">
    <source>
        <dbReference type="EMBL" id="MFC0221890.1"/>
    </source>
</evidence>
<dbReference type="Pfam" id="PF00005">
    <property type="entry name" value="ABC_tran"/>
    <property type="match status" value="1"/>
</dbReference>
<organism evidence="5 6">
    <name type="scientific">Nocardioides zeicaulis</name>
    <dbReference type="NCBI Taxonomy" id="1776857"/>
    <lineage>
        <taxon>Bacteria</taxon>
        <taxon>Bacillati</taxon>
        <taxon>Actinomycetota</taxon>
        <taxon>Actinomycetes</taxon>
        <taxon>Propionibacteriales</taxon>
        <taxon>Nocardioidaceae</taxon>
        <taxon>Nocardioides</taxon>
    </lineage>
</organism>
<dbReference type="SMART" id="SM00382">
    <property type="entry name" value="AAA"/>
    <property type="match status" value="1"/>
</dbReference>
<sequence>MTDVSSRPVTERGLAVELSDLTRVYGSVRALDGLTLHLAPGELVCLLGPSGCGKTTALRILAGLDHPTSGTVSVGGRDLTRVPANKRDMGMVFQAYSLFPHMTVLDNVAFGLKLRGRDAAARRSRAGDMLDLVGLGQHADRYAHQLSGGQQQRVALARALAVEPSVLLLDEPLSALDAKVRVQLRDEIRRVQIEVGTTTLFVTHDQEEALAVADRVGVMNAGRLEQLAPPAELYSAPATQFVGEFVGLSNRIPAHVDGSTASVLGQQVPVLPGSATGAGQALVRPESVSVTADAAGQATVTTVMFLGPLSRVTCGLPDGTSVVAQLASSEALDLQPGDQVTLGIAPSPVLVVA</sequence>
<dbReference type="InterPro" id="IPR008995">
    <property type="entry name" value="Mo/tungstate-bd_C_term_dom"/>
</dbReference>
<evidence type="ECO:0000256" key="3">
    <source>
        <dbReference type="ARBA" id="ARBA00022840"/>
    </source>
</evidence>
<dbReference type="Proteomes" id="UP001589698">
    <property type="component" value="Unassembled WGS sequence"/>
</dbReference>
<evidence type="ECO:0000256" key="1">
    <source>
        <dbReference type="ARBA" id="ARBA00022448"/>
    </source>
</evidence>
<dbReference type="InterPro" id="IPR050093">
    <property type="entry name" value="ABC_SmlMolc_Importer"/>
</dbReference>
<dbReference type="SUPFAM" id="SSF50331">
    <property type="entry name" value="MOP-like"/>
    <property type="match status" value="1"/>
</dbReference>
<dbReference type="InterPro" id="IPR027417">
    <property type="entry name" value="P-loop_NTPase"/>
</dbReference>